<protein>
    <submittedName>
        <fullName evidence="3">Glycosyltransferase involved in cell wall bisynthesis</fullName>
    </submittedName>
</protein>
<comment type="caution">
    <text evidence="3">The sequence shown here is derived from an EMBL/GenBank/DDBJ whole genome shotgun (WGS) entry which is preliminary data.</text>
</comment>
<evidence type="ECO:0000313" key="4">
    <source>
        <dbReference type="Proteomes" id="UP001157910"/>
    </source>
</evidence>
<dbReference type="Gene3D" id="3.40.50.2000">
    <property type="entry name" value="Glycogen Phosphorylase B"/>
    <property type="match status" value="2"/>
</dbReference>
<keyword evidence="1" id="KW-0808">Transferase</keyword>
<dbReference type="InterPro" id="IPR001296">
    <property type="entry name" value="Glyco_trans_1"/>
</dbReference>
<dbReference type="CDD" id="cd03809">
    <property type="entry name" value="GT4_MtfB-like"/>
    <property type="match status" value="1"/>
</dbReference>
<dbReference type="Proteomes" id="UP001157910">
    <property type="component" value="Unassembled WGS sequence"/>
</dbReference>
<evidence type="ECO:0000259" key="2">
    <source>
        <dbReference type="Pfam" id="PF00534"/>
    </source>
</evidence>
<keyword evidence="4" id="KW-1185">Reference proteome</keyword>
<dbReference type="PANTHER" id="PTHR46401:SF2">
    <property type="entry name" value="GLYCOSYLTRANSFERASE WBBK-RELATED"/>
    <property type="match status" value="1"/>
</dbReference>
<accession>A0ABY1QGD0</accession>
<organism evidence="3 4">
    <name type="scientific">Novosphingobium panipatense</name>
    <dbReference type="NCBI Taxonomy" id="428991"/>
    <lineage>
        <taxon>Bacteria</taxon>
        <taxon>Pseudomonadati</taxon>
        <taxon>Pseudomonadota</taxon>
        <taxon>Alphaproteobacteria</taxon>
        <taxon>Sphingomonadales</taxon>
        <taxon>Sphingomonadaceae</taxon>
        <taxon>Novosphingobium</taxon>
    </lineage>
</organism>
<dbReference type="SUPFAM" id="SSF53756">
    <property type="entry name" value="UDP-Glycosyltransferase/glycogen phosphorylase"/>
    <property type="match status" value="1"/>
</dbReference>
<name>A0ABY1QGD0_9SPHN</name>
<sequence>MRLRQEWGATMSQSARAILINGRFLMQPVTGVQRVARELVAEMDRLAGAGEIGVPLALACEPGADLDGLSLKYIAVERRGGAAGHAWEQFVLPRMVSGRRLLCLGNTAPVASVLGGGGVSVMVHDVSYLSQPQAYSRRYRMVHSALLPLLLRGAEQIVTVSTTEAERLQRLRPQRRFVAAQNGGWSNDRVERASPAARERMVLYVGSLSRRKNVERVIEVAETLAREDGIRTVLVGAGSSILAPVRSSVAPDVAHMLEFVGQVPSLDTLADYYRRAGCLLFPSLYEASPLPPIEAMSLGCPVVASAIPSMTERCGRAALYCDPLDSADILSCVRRVFNEPELGAALRSEGFRQAESYSWRAQARTILQAVTAS</sequence>
<gene>
    <name evidence="3" type="ORF">SAMN06296065_105215</name>
</gene>
<proteinExistence type="predicted"/>
<dbReference type="PANTHER" id="PTHR46401">
    <property type="entry name" value="GLYCOSYLTRANSFERASE WBBK-RELATED"/>
    <property type="match status" value="1"/>
</dbReference>
<reference evidence="3 4" key="1">
    <citation type="submission" date="2017-05" db="EMBL/GenBank/DDBJ databases">
        <authorList>
            <person name="Varghese N."/>
            <person name="Submissions S."/>
        </authorList>
    </citation>
    <scope>NUCLEOTIDE SEQUENCE [LARGE SCALE GENOMIC DNA]</scope>
    <source>
        <strain evidence="3 4">SM16</strain>
    </source>
</reference>
<evidence type="ECO:0000256" key="1">
    <source>
        <dbReference type="ARBA" id="ARBA00022679"/>
    </source>
</evidence>
<dbReference type="EMBL" id="FXUI01000005">
    <property type="protein sequence ID" value="SMP69973.1"/>
    <property type="molecule type" value="Genomic_DNA"/>
</dbReference>
<dbReference type="Pfam" id="PF00534">
    <property type="entry name" value="Glycos_transf_1"/>
    <property type="match status" value="1"/>
</dbReference>
<feature type="domain" description="Glycosyl transferase family 1" evidence="2">
    <location>
        <begin position="197"/>
        <end position="349"/>
    </location>
</feature>
<evidence type="ECO:0000313" key="3">
    <source>
        <dbReference type="EMBL" id="SMP69973.1"/>
    </source>
</evidence>